<protein>
    <submittedName>
        <fullName evidence="2">Uncharacterized protein</fullName>
    </submittedName>
</protein>
<proteinExistence type="predicted"/>
<feature type="region of interest" description="Disordered" evidence="1">
    <location>
        <begin position="1"/>
        <end position="34"/>
    </location>
</feature>
<name>A0AAJ0BXA2_9PEZI</name>
<dbReference type="EMBL" id="MU839025">
    <property type="protein sequence ID" value="KAK1763761.1"/>
    <property type="molecule type" value="Genomic_DNA"/>
</dbReference>
<evidence type="ECO:0000313" key="2">
    <source>
        <dbReference type="EMBL" id="KAK1763761.1"/>
    </source>
</evidence>
<sequence length="259" mass="27720">MVLRTKTERNLIPGSCFPPPTRRRPRGEATGKWQKKPECRKVNALGGERGIIPDAPAGQANASDRLVPQKQVVGGTAWCTQCLLEAWIDYVRPMAIRAPQTCRGILSVKVTGSGSILGTLVWPSALKDAALQQSPVSNLGILMDQLRVHVETLLAPHSPQEGFGTQPLIDRRVPTDDSSGCTISAENVMLMLQLSTRTNGAMMHPLIRQPSSAECDHITLVCTSCAGPRILGGTGSRGAGSPQPRKKMGQGLLCKGSRS</sequence>
<feature type="region of interest" description="Disordered" evidence="1">
    <location>
        <begin position="233"/>
        <end position="259"/>
    </location>
</feature>
<gene>
    <name evidence="2" type="ORF">QBC33DRAFT_597174</name>
</gene>
<organism evidence="2 3">
    <name type="scientific">Phialemonium atrogriseum</name>
    <dbReference type="NCBI Taxonomy" id="1093897"/>
    <lineage>
        <taxon>Eukaryota</taxon>
        <taxon>Fungi</taxon>
        <taxon>Dikarya</taxon>
        <taxon>Ascomycota</taxon>
        <taxon>Pezizomycotina</taxon>
        <taxon>Sordariomycetes</taxon>
        <taxon>Sordariomycetidae</taxon>
        <taxon>Cephalothecales</taxon>
        <taxon>Cephalothecaceae</taxon>
        <taxon>Phialemonium</taxon>
    </lineage>
</organism>
<comment type="caution">
    <text evidence="2">The sequence shown here is derived from an EMBL/GenBank/DDBJ whole genome shotgun (WGS) entry which is preliminary data.</text>
</comment>
<keyword evidence="3" id="KW-1185">Reference proteome</keyword>
<dbReference type="RefSeq" id="XP_060279974.1">
    <property type="nucleotide sequence ID" value="XM_060431911.1"/>
</dbReference>
<dbReference type="GeneID" id="85315098"/>
<evidence type="ECO:0000256" key="1">
    <source>
        <dbReference type="SAM" id="MobiDB-lite"/>
    </source>
</evidence>
<evidence type="ECO:0000313" key="3">
    <source>
        <dbReference type="Proteomes" id="UP001244011"/>
    </source>
</evidence>
<accession>A0AAJ0BXA2</accession>
<dbReference type="AlphaFoldDB" id="A0AAJ0BXA2"/>
<reference evidence="2" key="1">
    <citation type="submission" date="2023-06" db="EMBL/GenBank/DDBJ databases">
        <title>Genome-scale phylogeny and comparative genomics of the fungal order Sordariales.</title>
        <authorList>
            <consortium name="Lawrence Berkeley National Laboratory"/>
            <person name="Hensen N."/>
            <person name="Bonometti L."/>
            <person name="Westerberg I."/>
            <person name="Brannstrom I.O."/>
            <person name="Guillou S."/>
            <person name="Cros-Aarteil S."/>
            <person name="Calhoun S."/>
            <person name="Haridas S."/>
            <person name="Kuo A."/>
            <person name="Mondo S."/>
            <person name="Pangilinan J."/>
            <person name="Riley R."/>
            <person name="Labutti K."/>
            <person name="Andreopoulos B."/>
            <person name="Lipzen A."/>
            <person name="Chen C."/>
            <person name="Yanf M."/>
            <person name="Daum C."/>
            <person name="Ng V."/>
            <person name="Clum A."/>
            <person name="Steindorff A."/>
            <person name="Ohm R."/>
            <person name="Martin F."/>
            <person name="Silar P."/>
            <person name="Natvig D."/>
            <person name="Lalanne C."/>
            <person name="Gautier V."/>
            <person name="Ament-Velasquez S.L."/>
            <person name="Kruys A."/>
            <person name="Hutchinson M.I."/>
            <person name="Powell A.J."/>
            <person name="Barry K."/>
            <person name="Miller A.N."/>
            <person name="Grigoriev I.V."/>
            <person name="Debuchy R."/>
            <person name="Gladieux P."/>
            <person name="Thoren M.H."/>
            <person name="Johannesson H."/>
        </authorList>
    </citation>
    <scope>NUCLEOTIDE SEQUENCE</scope>
    <source>
        <strain evidence="2">8032-3</strain>
    </source>
</reference>
<dbReference type="Proteomes" id="UP001244011">
    <property type="component" value="Unassembled WGS sequence"/>
</dbReference>